<dbReference type="PANTHER" id="PTHR23169">
    <property type="entry name" value="ENVOPLAKIN"/>
    <property type="match status" value="1"/>
</dbReference>
<dbReference type="FunFam" id="1.10.10.10:FF:000388">
    <property type="entry name" value="plectin isoform X1"/>
    <property type="match status" value="1"/>
</dbReference>
<evidence type="ECO:0000256" key="9">
    <source>
        <dbReference type="ARBA" id="ARBA00022949"/>
    </source>
</evidence>
<dbReference type="PROSITE" id="PS00019">
    <property type="entry name" value="ACTININ_1"/>
    <property type="match status" value="1"/>
</dbReference>
<feature type="compositionally biased region" description="Basic and acidic residues" evidence="17">
    <location>
        <begin position="374"/>
        <end position="392"/>
    </location>
</feature>
<evidence type="ECO:0000256" key="12">
    <source>
        <dbReference type="ARBA" id="ARBA00023212"/>
    </source>
</evidence>
<evidence type="ECO:0000256" key="2">
    <source>
        <dbReference type="ARBA" id="ARBA00004316"/>
    </source>
</evidence>
<dbReference type="GO" id="GO:0008307">
    <property type="term" value="F:structural constituent of muscle"/>
    <property type="evidence" value="ECO:0007669"/>
    <property type="project" value="TreeGrafter"/>
</dbReference>
<dbReference type="Gene3D" id="2.30.30.40">
    <property type="entry name" value="SH3 Domains"/>
    <property type="match status" value="1"/>
</dbReference>
<evidence type="ECO:0000256" key="17">
    <source>
        <dbReference type="SAM" id="MobiDB-lite"/>
    </source>
</evidence>
<evidence type="ECO:0000256" key="11">
    <source>
        <dbReference type="ARBA" id="ARBA00023203"/>
    </source>
</evidence>
<dbReference type="Pfam" id="PF17902">
    <property type="entry name" value="SH3_10"/>
    <property type="match status" value="1"/>
</dbReference>
<feature type="compositionally biased region" description="Low complexity" evidence="17">
    <location>
        <begin position="3214"/>
        <end position="3226"/>
    </location>
</feature>
<feature type="region of interest" description="Disordered" evidence="17">
    <location>
        <begin position="3317"/>
        <end position="3356"/>
    </location>
</feature>
<feature type="region of interest" description="Disordered" evidence="17">
    <location>
        <begin position="2809"/>
        <end position="2851"/>
    </location>
</feature>
<feature type="domain" description="Calponin-homology (CH)" evidence="19">
    <location>
        <begin position="1375"/>
        <end position="1480"/>
    </location>
</feature>
<dbReference type="InterPro" id="IPR036872">
    <property type="entry name" value="CH_dom_sf"/>
</dbReference>
<dbReference type="SUPFAM" id="SSF47576">
    <property type="entry name" value="Calponin-homology domain, CH-domain"/>
    <property type="match status" value="1"/>
</dbReference>
<keyword evidence="8" id="KW-0677">Repeat</keyword>
<feature type="region of interest" description="Disordered" evidence="17">
    <location>
        <begin position="656"/>
        <end position="683"/>
    </location>
</feature>
<feature type="compositionally biased region" description="Basic and acidic residues" evidence="17">
    <location>
        <begin position="292"/>
        <end position="313"/>
    </location>
</feature>
<dbReference type="GO" id="GO:0005882">
    <property type="term" value="C:intermediate filament"/>
    <property type="evidence" value="ECO:0007669"/>
    <property type="project" value="TreeGrafter"/>
</dbReference>
<dbReference type="InterPro" id="IPR001589">
    <property type="entry name" value="Actinin_actin-bd_CS"/>
</dbReference>
<dbReference type="SMART" id="SM00033">
    <property type="entry name" value="CH"/>
    <property type="match status" value="2"/>
</dbReference>
<dbReference type="Pfam" id="PF18373">
    <property type="entry name" value="Spectrin_2"/>
    <property type="match status" value="1"/>
</dbReference>
<evidence type="ECO:0000256" key="8">
    <source>
        <dbReference type="ARBA" id="ARBA00022737"/>
    </source>
</evidence>
<dbReference type="Gene3D" id="1.10.418.10">
    <property type="entry name" value="Calponin-like domain"/>
    <property type="match status" value="2"/>
</dbReference>
<dbReference type="PROSITE" id="PS00020">
    <property type="entry name" value="ACTININ_2"/>
    <property type="match status" value="1"/>
</dbReference>
<dbReference type="GO" id="GO:0003779">
    <property type="term" value="F:actin binding"/>
    <property type="evidence" value="ECO:0007669"/>
    <property type="project" value="UniProtKB-KW"/>
</dbReference>
<keyword evidence="10 16" id="KW-0175">Coiled coil</keyword>
<keyword evidence="9" id="KW-0965">Cell junction</keyword>
<evidence type="ECO:0000256" key="16">
    <source>
        <dbReference type="SAM" id="Coils"/>
    </source>
</evidence>
<evidence type="ECO:0000256" key="6">
    <source>
        <dbReference type="ARBA" id="ARBA00022490"/>
    </source>
</evidence>
<dbReference type="GO" id="GO:0061436">
    <property type="term" value="P:establishment of skin barrier"/>
    <property type="evidence" value="ECO:0007669"/>
    <property type="project" value="UniProtKB-ARBA"/>
</dbReference>
<dbReference type="InterPro" id="IPR041573">
    <property type="entry name" value="Desmoplakin_Spectrin-like"/>
</dbReference>
<dbReference type="InterPro" id="IPR001715">
    <property type="entry name" value="CH_dom"/>
</dbReference>
<dbReference type="FunFam" id="1.20.58.60:FF:000009">
    <property type="entry name" value="dystonin isoform X1"/>
    <property type="match status" value="1"/>
</dbReference>
<dbReference type="FunFam" id="1.20.58.60:FF:000010">
    <property type="entry name" value="plectin isoform X2"/>
    <property type="match status" value="1"/>
</dbReference>
<keyword evidence="7" id="KW-0597">Phosphoprotein</keyword>
<dbReference type="FunFam" id="3.90.1290.10:FF:000001">
    <property type="entry name" value="Plectin a"/>
    <property type="match status" value="5"/>
</dbReference>
<dbReference type="EMBL" id="JAWDJR010000016">
    <property type="protein sequence ID" value="KAK9960447.1"/>
    <property type="molecule type" value="Genomic_DNA"/>
</dbReference>
<dbReference type="FunFam" id="1.10.418.10:FF:000048">
    <property type="entry name" value="Short stop, isoform B"/>
    <property type="match status" value="1"/>
</dbReference>
<dbReference type="InterPro" id="IPR001101">
    <property type="entry name" value="Plectin_repeat"/>
</dbReference>
<dbReference type="SUPFAM" id="SSF75399">
    <property type="entry name" value="Plakin repeat"/>
    <property type="match status" value="7"/>
</dbReference>
<feature type="compositionally biased region" description="Basic and acidic residues" evidence="17">
    <location>
        <begin position="3228"/>
        <end position="3261"/>
    </location>
</feature>
<proteinExistence type="inferred from homology"/>
<dbReference type="Gene3D" id="3.30.160.780">
    <property type="match status" value="1"/>
</dbReference>
<feature type="coiled-coil region" evidence="16">
    <location>
        <begin position="2459"/>
        <end position="2510"/>
    </location>
</feature>
<evidence type="ECO:0000256" key="15">
    <source>
        <dbReference type="PROSITE-ProRule" id="PRU00192"/>
    </source>
</evidence>
<evidence type="ECO:0000256" key="4">
    <source>
        <dbReference type="ARBA" id="ARBA00009109"/>
    </source>
</evidence>
<dbReference type="InterPro" id="IPR018159">
    <property type="entry name" value="Spectrin/alpha-actinin"/>
</dbReference>
<evidence type="ECO:0000313" key="21">
    <source>
        <dbReference type="Proteomes" id="UP001479290"/>
    </source>
</evidence>
<dbReference type="GO" id="GO:0045104">
    <property type="term" value="P:intermediate filament cytoskeleton organization"/>
    <property type="evidence" value="ECO:0007669"/>
    <property type="project" value="InterPro"/>
</dbReference>
<dbReference type="SMART" id="SM00250">
    <property type="entry name" value="PLEC"/>
    <property type="match status" value="33"/>
</dbReference>
<dbReference type="GO" id="GO:0005200">
    <property type="term" value="F:structural constituent of cytoskeleton"/>
    <property type="evidence" value="ECO:0007669"/>
    <property type="project" value="TreeGrafter"/>
</dbReference>
<comment type="caution">
    <text evidence="20">The sequence shown here is derived from an EMBL/GenBank/DDBJ whole genome shotgun (WGS) entry which is preliminary data.</text>
</comment>
<dbReference type="SUPFAM" id="SSF46966">
    <property type="entry name" value="Spectrin repeat"/>
    <property type="match status" value="4"/>
</dbReference>
<dbReference type="GO" id="GO:0048471">
    <property type="term" value="C:perinuclear region of cytoplasm"/>
    <property type="evidence" value="ECO:0007669"/>
    <property type="project" value="TreeGrafter"/>
</dbReference>
<dbReference type="FunFam" id="3.30.160.780:FF:000001">
    <property type="entry name" value="Plectin a"/>
    <property type="match status" value="1"/>
</dbReference>
<feature type="region of interest" description="Disordered" evidence="17">
    <location>
        <begin position="364"/>
        <end position="392"/>
    </location>
</feature>
<gene>
    <name evidence="20" type="ORF">ABG768_008302</name>
</gene>
<dbReference type="InterPro" id="IPR001452">
    <property type="entry name" value="SH3_domain"/>
</dbReference>
<feature type="compositionally biased region" description="Basic and acidic residues" evidence="17">
    <location>
        <begin position="3340"/>
        <end position="3356"/>
    </location>
</feature>
<dbReference type="GO" id="GO:0031101">
    <property type="term" value="P:fin regeneration"/>
    <property type="evidence" value="ECO:0007669"/>
    <property type="project" value="UniProtKB-ARBA"/>
</dbReference>
<keyword evidence="12" id="KW-0206">Cytoskeleton</keyword>
<dbReference type="Gene3D" id="3.90.1290.10">
    <property type="entry name" value="Plakin repeat"/>
    <property type="match status" value="6"/>
</dbReference>
<feature type="compositionally biased region" description="Basic and acidic residues" evidence="17">
    <location>
        <begin position="2809"/>
        <end position="2819"/>
    </location>
</feature>
<keyword evidence="11" id="KW-0009">Actin-binding</keyword>
<evidence type="ECO:0000256" key="13">
    <source>
        <dbReference type="ARBA" id="ARBA00023273"/>
    </source>
</evidence>
<keyword evidence="21" id="KW-1185">Reference proteome</keyword>
<feature type="compositionally biased region" description="Polar residues" evidence="17">
    <location>
        <begin position="1119"/>
        <end position="1141"/>
    </location>
</feature>
<dbReference type="GO" id="GO:0045296">
    <property type="term" value="F:cadherin binding"/>
    <property type="evidence" value="ECO:0007669"/>
    <property type="project" value="TreeGrafter"/>
</dbReference>
<feature type="region of interest" description="Disordered" evidence="17">
    <location>
        <begin position="284"/>
        <end position="313"/>
    </location>
</feature>
<dbReference type="PROSITE" id="PS50021">
    <property type="entry name" value="CH"/>
    <property type="match status" value="2"/>
</dbReference>
<dbReference type="InterPro" id="IPR043197">
    <property type="entry name" value="Plakin"/>
</dbReference>
<evidence type="ECO:0000256" key="5">
    <source>
        <dbReference type="ARBA" id="ARBA00022443"/>
    </source>
</evidence>
<reference evidence="20 21" key="1">
    <citation type="submission" date="2024-05" db="EMBL/GenBank/DDBJ databases">
        <title>A high-quality chromosomal-level genome assembly of Topmouth culter (Culter alburnus).</title>
        <authorList>
            <person name="Zhao H."/>
        </authorList>
    </citation>
    <scope>NUCLEOTIDE SEQUENCE [LARGE SCALE GENOMIC DNA]</scope>
    <source>
        <strain evidence="20">CATC2023</strain>
        <tissue evidence="20">Muscle</tissue>
    </source>
</reference>
<dbReference type="GO" id="GO:0030506">
    <property type="term" value="F:ankyrin binding"/>
    <property type="evidence" value="ECO:0007669"/>
    <property type="project" value="TreeGrafter"/>
</dbReference>
<feature type="region of interest" description="Disordered" evidence="17">
    <location>
        <begin position="3214"/>
        <end position="3261"/>
    </location>
</feature>
<dbReference type="CDD" id="cd06503">
    <property type="entry name" value="ATP-synt_Fo_b"/>
    <property type="match status" value="1"/>
</dbReference>
<dbReference type="InterPro" id="IPR041615">
    <property type="entry name" value="Desmoplakin_SH3"/>
</dbReference>
<feature type="compositionally biased region" description="Low complexity" evidence="17">
    <location>
        <begin position="1086"/>
        <end position="1098"/>
    </location>
</feature>
<dbReference type="Proteomes" id="UP001479290">
    <property type="component" value="Unassembled WGS sequence"/>
</dbReference>
<comment type="similarity">
    <text evidence="4">Belongs to the plakin or cytolinker family.</text>
</comment>
<feature type="region of interest" description="Disordered" evidence="17">
    <location>
        <begin position="5672"/>
        <end position="5722"/>
    </location>
</feature>
<dbReference type="PANTHER" id="PTHR23169:SF20">
    <property type="entry name" value="PLECTIN"/>
    <property type="match status" value="1"/>
</dbReference>
<feature type="compositionally biased region" description="Basic and acidic residues" evidence="17">
    <location>
        <begin position="2827"/>
        <end position="2851"/>
    </location>
</feature>
<dbReference type="Pfam" id="PF03501">
    <property type="entry name" value="S10_plectin"/>
    <property type="match status" value="1"/>
</dbReference>
<evidence type="ECO:0000313" key="20">
    <source>
        <dbReference type="EMBL" id="KAK9960447.1"/>
    </source>
</evidence>
<dbReference type="FunFam" id="1.10.418.10:FF:000002">
    <property type="entry name" value="Microtubule-actin cross-linking factor 1"/>
    <property type="match status" value="1"/>
</dbReference>
<dbReference type="GO" id="GO:0042060">
    <property type="term" value="P:wound healing"/>
    <property type="evidence" value="ECO:0007669"/>
    <property type="project" value="TreeGrafter"/>
</dbReference>
<dbReference type="GO" id="GO:0060047">
    <property type="term" value="P:heart contraction"/>
    <property type="evidence" value="ECO:0007669"/>
    <property type="project" value="UniProtKB-ARBA"/>
</dbReference>
<comment type="function">
    <text evidence="14">Involved in the organization of desmosome cell-cell junctions. Of particular importance in cell adhesion in the skin and during cardiac development. May also play a role in the regulation of Wnt, TGF-beta and Hippo signaling pathways.</text>
</comment>
<dbReference type="Pfam" id="PF00307">
    <property type="entry name" value="CH"/>
    <property type="match status" value="2"/>
</dbReference>
<dbReference type="Gene3D" id="1.10.10.10">
    <property type="entry name" value="Winged helix-like DNA-binding domain superfamily/Winged helix DNA-binding domain"/>
    <property type="match status" value="1"/>
</dbReference>
<dbReference type="SMART" id="SM00150">
    <property type="entry name" value="SPEC"/>
    <property type="match status" value="4"/>
</dbReference>
<keyword evidence="13" id="KW-0966">Cell projection</keyword>
<dbReference type="Pfam" id="PF21097">
    <property type="entry name" value="SR_plectin_7"/>
    <property type="match status" value="1"/>
</dbReference>
<dbReference type="GO" id="GO:0005925">
    <property type="term" value="C:focal adhesion"/>
    <property type="evidence" value="ECO:0007669"/>
    <property type="project" value="TreeGrafter"/>
</dbReference>
<protein>
    <recommendedName>
        <fullName evidence="22">Plectin-like</fullName>
    </recommendedName>
</protein>
<name>A0AAW1ZHP6_CULAL</name>
<dbReference type="PROSITE" id="PS50002">
    <property type="entry name" value="SH3"/>
    <property type="match status" value="1"/>
</dbReference>
<evidence type="ECO:0000259" key="18">
    <source>
        <dbReference type="PROSITE" id="PS50002"/>
    </source>
</evidence>
<dbReference type="Pfam" id="PF21019">
    <property type="entry name" value="Spectrin_3"/>
    <property type="match status" value="1"/>
</dbReference>
<feature type="domain" description="SH3" evidence="18">
    <location>
        <begin position="2023"/>
        <end position="2080"/>
    </location>
</feature>
<evidence type="ECO:0000256" key="1">
    <source>
        <dbReference type="ARBA" id="ARBA00004245"/>
    </source>
</evidence>
<dbReference type="GO" id="GO:0007507">
    <property type="term" value="P:heart development"/>
    <property type="evidence" value="ECO:0007669"/>
    <property type="project" value="UniProtKB-ARBA"/>
</dbReference>
<dbReference type="GO" id="GO:0002934">
    <property type="term" value="P:desmosome organization"/>
    <property type="evidence" value="ECO:0007669"/>
    <property type="project" value="UniProtKB-ARBA"/>
</dbReference>
<keyword evidence="5 15" id="KW-0728">SH3 domain</keyword>
<feature type="region of interest" description="Disordered" evidence="17">
    <location>
        <begin position="730"/>
        <end position="755"/>
    </location>
</feature>
<feature type="domain" description="Calponin-homology (CH)" evidence="19">
    <location>
        <begin position="1247"/>
        <end position="1362"/>
    </location>
</feature>
<evidence type="ECO:0000256" key="3">
    <source>
        <dbReference type="ARBA" id="ARBA00004568"/>
    </source>
</evidence>
<dbReference type="Pfam" id="PF00681">
    <property type="entry name" value="Plectin"/>
    <property type="match status" value="14"/>
</dbReference>
<feature type="compositionally biased region" description="Basic and acidic residues" evidence="17">
    <location>
        <begin position="1054"/>
        <end position="1071"/>
    </location>
</feature>
<feature type="compositionally biased region" description="Basic and acidic residues" evidence="17">
    <location>
        <begin position="960"/>
        <end position="971"/>
    </location>
</feature>
<dbReference type="CDD" id="cd21188">
    <property type="entry name" value="CH_PLEC-like_rpt1"/>
    <property type="match status" value="1"/>
</dbReference>
<feature type="region of interest" description="Disordered" evidence="17">
    <location>
        <begin position="960"/>
        <end position="991"/>
    </location>
</feature>
<dbReference type="FunFam" id="3.90.1290.10:FF:000002">
    <property type="entry name" value="Plectin a"/>
    <property type="match status" value="1"/>
</dbReference>
<feature type="compositionally biased region" description="Basic and acidic residues" evidence="17">
    <location>
        <begin position="2863"/>
        <end position="2919"/>
    </location>
</feature>
<evidence type="ECO:0000256" key="14">
    <source>
        <dbReference type="ARBA" id="ARBA00056058"/>
    </source>
</evidence>
<dbReference type="CDD" id="cd00176">
    <property type="entry name" value="SPEC"/>
    <property type="match status" value="2"/>
</dbReference>
<feature type="compositionally biased region" description="Basic residues" evidence="17">
    <location>
        <begin position="973"/>
        <end position="982"/>
    </location>
</feature>
<feature type="region of interest" description="Disordered" evidence="17">
    <location>
        <begin position="3725"/>
        <end position="3752"/>
    </location>
</feature>
<feature type="compositionally biased region" description="Basic and acidic residues" evidence="17">
    <location>
        <begin position="3317"/>
        <end position="3330"/>
    </location>
</feature>
<evidence type="ECO:0000256" key="10">
    <source>
        <dbReference type="ARBA" id="ARBA00023054"/>
    </source>
</evidence>
<feature type="region of interest" description="Disordered" evidence="17">
    <location>
        <begin position="602"/>
        <end position="622"/>
    </location>
</feature>
<dbReference type="Gene3D" id="1.20.58.60">
    <property type="match status" value="5"/>
</dbReference>
<feature type="compositionally biased region" description="Basic and acidic residues" evidence="17">
    <location>
        <begin position="179"/>
        <end position="189"/>
    </location>
</feature>
<dbReference type="GO" id="GO:0042383">
    <property type="term" value="C:sarcolemma"/>
    <property type="evidence" value="ECO:0007669"/>
    <property type="project" value="TreeGrafter"/>
</dbReference>
<dbReference type="GO" id="GO:0030056">
    <property type="term" value="C:hemidesmosome"/>
    <property type="evidence" value="ECO:0007669"/>
    <property type="project" value="TreeGrafter"/>
</dbReference>
<dbReference type="GO" id="GO:0030057">
    <property type="term" value="C:desmosome"/>
    <property type="evidence" value="ECO:0007669"/>
    <property type="project" value="UniProtKB-SubCell"/>
</dbReference>
<feature type="region of interest" description="Disordered" evidence="17">
    <location>
        <begin position="1015"/>
        <end position="1148"/>
    </location>
</feature>
<dbReference type="GO" id="GO:0031581">
    <property type="term" value="P:hemidesmosome assembly"/>
    <property type="evidence" value="ECO:0007669"/>
    <property type="project" value="TreeGrafter"/>
</dbReference>
<feature type="region of interest" description="Disordered" evidence="17">
    <location>
        <begin position="146"/>
        <end position="189"/>
    </location>
</feature>
<dbReference type="InterPro" id="IPR036388">
    <property type="entry name" value="WH-like_DNA-bd_sf"/>
</dbReference>
<evidence type="ECO:0000259" key="19">
    <source>
        <dbReference type="PROSITE" id="PS50021"/>
    </source>
</evidence>
<evidence type="ECO:0008006" key="22">
    <source>
        <dbReference type="Google" id="ProtNLM"/>
    </source>
</evidence>
<dbReference type="InterPro" id="IPR005326">
    <property type="entry name" value="Plectin_eS10_N"/>
</dbReference>
<sequence>MVAGMVMPLDNLKAIYEHLFRDGVMVAKKDKRPQTMHPEIPGVENLHVIRAMGSLKSRGYVKETFAWKHFYWYLTNAGIVYLRDYLHLPPEIVPTPLQRVRRPAATLAIARRAERVQSVQGPTSYVPKPGKMGAEALMDRQGYRRKTTSVDEPEITESNDRTPRFRGRPMASSQIKPRGSWESREQPMLSETRDYTKEMEPSVRRKVAMHSVSHIPSIETRHAKPVEQEKMVELRECPKAAFIQKPQKVDVSPDVSTISSTLGAIAVESKSQKKPKEVPIKVSHETTSTATDDGKTVWDAHHPTPSKPKVEKTQKTLVTKNMQDVPIVSSAEGTIAVESSVFSVHTEAVKEKPKEEVFMEVSQQTTSTVIGDSKTAKDVPRHTPSKPKLEKTQKTIVDKSVLDVSNVSSTVGATADKSSVSSVQTEAAKEKPVEEVFIEVSKKTTSTVADSSKKAKDALHPITSELKVEKTQQTLVTKNVQDVQTVSSAVETTVVKTSVFSVSTETVKEIPKEDICVNVSQETTFKGDIKMDKDASCPTLSKPKVEKSQKTLVTKNVQDMPAVSSTVEATAVKSAMFSVSTEVVKEVPKEEVCIKVPQEITSTGDGKMDKDAKKTKTRNVQDKPTISSTTVFSVSDKAVKEEVPQETTFTVTVDSKMAKDAPHPTPSKSKSVEKTKKSKKTKNVQDIPTILSTVEATAVESSIVSVCTEAVNKDSKKEVCINISQETTSTRGNKMDKDAPCPTPSKPEVEKMQKTTRTKIVQEQPIKNETADEISIAPHHVPAANADEVKPNTSVSSQVPVKSLESAMPFLPMKEENLAIQIAEKKSEINLPLHTIELSVEESVSKSAITAVPPTASSTVQMTDKQQRILGSQKTKEAQEASKDDNTCPLKIHEKVEIPYAISTADVKAEVKGNKPDLSPKSAGAEVKITTADSSKTSEAVAQTLKTNIETPKQFEEAKVAKDMDVEDASKPSKAKKKKQKSANKSSAVKQVPPLIAETKVTEVKTTAQNAGQVDLLKVEGPEQVATNDSAKTSPEGMHTVESVQPTAVQNEAPAHKREVEPAQPLAEKRVVLKGKTSSSQRQWEAPAASASAAAASAQLTPLPEQGEPPSIAQHTADPDTQQSTEKQNRLSNSKAPSQPVITGPLPANEITCDVQNQSTDDAMRKKIVVVEEVIEVQQITSPVAGQPTTSPLPEIAGDDLDYDVLEELAIERGLLQGPAEETSWDHSLQEPEGKTFPNFIEDERDRVQKKTFTKWVNKHLMKTQRHVNDLYEDLRDGHNLISLLEVLSGETLTRERDVVRSVRLPRERGRMRFHKLQNVQIALDFLRRRQVKLVNIRNDDIADGNPKLTLGLIWTIILHFQISDIQVNGQSDDMSAKEKLLLWSQRMVEGYHGIRCDNFTTSWRDGKLFNAVIHKHEPRLIDMSRVYHQSNLENLEQAFSVAEQQLGVTRLLDPEDVDVPHPDEKSIITYVSSLYDAMPRVPDVQDGVKVNELELRWQEYYELITILIQWIRHHILIFEERKFPSSYEEIEILWREFLKFKETELPAKESDKSRSKHLYQSFESAVQAGQVKVPPGYHPIDVEKEWGRLHVAILERERLLRIEFERLERLQQIVKKVQMESGMCEEQINQTESLLQADIRLLNAGKPPQHTVEVERDLDKADGMIRLLFNDVQLLKDGRHLQAEQMYRRVYRLHERLVNLRSDYNLRLKSSVSTASRVTFTQVSQKSAQRARPELDEVTLHYAQDLLAWVEENQRRIDSAEWGIDLPSVESQLGSHRGLHQTIEDFKAKIERARADESQLSPVSKGTYREYLGKLDLQYSKLLNSSKSRMRNLDQLYNFVSAATKELMWLNDKEEEEINYDWSERNTNMGAKKENYSGLMRELELREKKVNDIKATGDRLINDGHPGKKTVEAFTAALQTQWSWILQVCCCIETHLKENTAYFQFFADVRDAQERMKKMQETMKKKYMCDRTTTATRLEDLLQDAVEEREQLNEFKTDIASLNKRAKSVIQLKPRDPTTPFRGKLPIQSVCDFKQMEITMHKGDECALVNNSQPFQWKVLHRSGNEAVVPSVCFLVPPVNKEAVESVSSLEAGHQQTLVLWQKLHADLRSLLSWQYLMKDIHLIRSWNISMFKTMRSDEYQLILRNLQLHYQDFLKDSRDSKLFDSNENMQIERDYKETTQHFDNLLRTLEKGEQDESICKSYITQIKNLRVQIEDCESRTVARIRQPAGKDPLIDCNQKSAEQKKVHAELEGIKKNLDKVSQKAEEVLASPEQSSTPVLRSELAVTLQKMDQTYNLSSVYLEKLKTIEIVIQNTKGAEDVVKKYENRLREVHTVPSNIQEVENYCSELKKMRVEAETQRPVFDDMEGELAKATSVSQRMLQVYTERDTELEHYRQLLSSLQDRWRAVFAQIDLRHRELEQLGRQQGYYRESYDWLIRWIADAKQRQEKIQAVPIIDSKTLKEQLAQEKKLLEEIEKNKEKVDECQKYAKAYIDTIKDYELQLVAYKAQVEPLTSPLKKTKMDSASDNIIQEYVTLRTRYSELMTLTSQYIKFITDSQRRLEDEEKAAEKLKAEERKKMAEMQAELDKQKQLAEAHAKAIAKAEKEAQELKLMMQEEVSKREIVAVDAERQKQNIQLELHELKNLSEQQIKSKSQQVEEALQSRTKIEEEIRIIRLQLETTVKQKSTAEDEVRQLRDKAAEAERLRKVAQEEAEKLRKQVNEETQKKRMAEEELKLKSEAEKEAARQKQKALDDLEKLKMQAEEAERHMKQAEIEKDRQIKLAQEVAQKSATAELQSKRMSFVEKTSRLEESLREKHGTVIQLQEEAERLKKQQEEADKAREEAEKELEKWRQKANEALRLRLQAEEEAHKKTLAQEEAEKQKDDAEREAKKRAKAEESALKQKDMAEQELDRQRKLAESTAQQKLSAEHELIRLRADFDHAEQQRSLLDDELYRLKNEVSAAEQQRKQLEDELSSVRSEMDILLQLKSKAEKDSMSTTEKSKQLLEAEAAKLRDLADEAAKLRAIAEEAKRQRQVAEEEAARQRAEAERILKEKLTAINEATRLKTEAEIALKEKEAENERLRRNAELEAYQRKALEDQASQHKQDIEQKIDKLKKSSEMELERQKTIVDETLKQKRIVEEEIRILKLNFEKASSGKLDLELELNKLKNIAEETQQSKLQAEEEAEKLRKLALEEENRRREAEEKLKKITAAEQEAARQRQAAQEEVERLKKKADEARKQKEDADKEAERQIHAARDAAEKAITAEQQIQSVLVQQKEDSLVQKRLREEFEKAKKLAQEAEKAKEKAEREAALLRQQAEDAERQRQAAEVEAANQAKAQEDAERLRKEAELEAEKRAQAETAALKQKQLADEEMVRHKKLAEQTLKQKSQVEQELTKVKLRLDETDKQKTLLDDELHRLKDEVGDAVKQKAQVEEELFKVKIQMEELIKLKLRIEEENQRLIQKDKDNTQQFLAEEAENMKKLAEEAARLSIEAQEAARMRHLAEADLAEQRALAEKMLKEKMQAIQEASKLRAEAEMLQRQKDLAQEQAQKLLEDKQMMQQRLEEETEGFQKSLEAERRRQLEIAAEAEKLRLQVSQLSDAQSKAEKEAKKFKKQADEISARLHQTELATKEKLTVVEKLEIQRLSSNKEADDLRKAIADLENEKAKLKKEAEELQKKSKEMANAQQEQIKQEKTILQQTFMSEKEMLLKKEKQIEDERKRLESQFEEEVKKSKALKDEQERQRKQMEDEKMKLKATMDAALMKQKEAEKEMLNKQKEMQELERKKFEQERMLAEENQQLREKLQQLEVAQKLTQEIHIQTEYKKVLNGQSISDEVDSTHGFPALSFDGIREKVPASRLFDIGLLSKMDYDKLQSGDTTIQELSKTDKLKTVLKGKNCIGGLLVHPNQKMPIYQAIKEKKIAPGTGLVLLEAQAASGYIIDPVKNKKLSVNEAVKEGLIGPELHNKMLSAERAVTGYKDPYTEAKISLFEAMKKGLIGEDHAIRLLEAQIATGGIIDPVNSHRVPTEIAYKQGQFDAATNKILQNPTDDVKGFYDPNTQENLTYCQLIERCVADPETGLLLLPISEEAALNARIFTDEETRDVFDKTTVSVPFGRFKGKTVTIWEIINSEYFTEDQKKDLIRQYKTGKITVEKIIKIVLTVAEEKEKKNELAFDGLRAPVPATKLLESKVIDKDLYNKLQKGQLLVKDVSEMEHVRNALKGTNCIAGVIIDSTKQTMSFYDAMKRDMMRPGPALNLLEAQAATGYVVDPVKNQKLTVDEAVKAGVVGPELHEKLLSAERAVTGYKDPYTGKTISLFEAMNKDLIMKEQGIRLLDAQLATGGIIDPVQSHRIPHDIACMKGSFDDATHKILTNPTDDVKGYFDPNTQEYVTYTQLHKRCVTDKKTGFQLLPLSEHAINAKEELKFTDAQTKDTMTQATVEVQSGPFKGRKVTIWELINSDYLTEEQRLDLIRQYRSGKMTIEKITKILIVIVTEKDAKKQEEGYFKGLRAPVPAKSLFDSKIIDKSTYDLLEQGKKTPKEVSKNSSVNKYLQGSESIAGVYLEPTKEKVSIYQAMRKKFLRQNTGIALLEAQAATGFIVDPSRNECLTVDDAVKAGLVGPELHEKLLSAEKAVTGYKDPFTGNKISLYQAMEKDLILKEHAMPLLEAQLAAGGVIDPVNSHRIPVEIAIQRGYVTKQLASSIAESKYFSDPASDENISYKQLKDKCMADPDTGLNLLKLSKPQAPTVVEKTYLYSEEQTQSDLSTTQVELPIEGQGSMSLWDVMNSNLLPEEQRAQLLEEYRSGNITKERMIIIIIEILEQREIIKGGNIQTGSTRRRQITIEDLYNARIIDLETYNLLKKEKKTMRDVMEMQSVKQYLYGTGSVAGVVTDSNSKISIYQAMKREMLKPDIAIGLLEAQAATGFIIDPARNEMLTVDEAVRKGVVGPEIHDKLLSAERAVTGYKDPYSGKVVSLFQAMKKDLVPKDYALRLLEAQTATGGIIDPEYNFHLPTEIATQRGYINKETNEKLSDEVKGYVDPLTDEKVSYAQLLKRCKVNKDGLYLLSLADRRLLFKGLRKEITIEELYRSNIIDEKTVSELNEGLLTVEEVSIRLRKYLEGSSCIAGVFVESSKDRLSIYQAMKKNMIRPGTAFELLEAQAATGYIIDPIKNLKLTVNEAVKMGIVGPEFKDKLLSAERAVTGYRDPYTGKMISLFQAMKKGLILRDHGIRLLEAQIATGGIIDPEQSHRLPVEIAYNRGFFDEEMNEILSDPSDDTKGFFDPNTEENLTYLQLMERCIVDPDTGLVLLLLKEKKREKQTSSKSSVRKRRVVIVDPDSGKEMSVYEAYRKGLIDHQTYLELSEQECEWEEITMTSSEGVEKSILIDRRSGRQYDIDDAIARGLIDQSAIDQYRSGTLSITEFADMLSGNMSGFRSRSSSFGSTSSYPMSPIPSIKTPATVWNDPSEETGPVAGILDTDSLEKVSVTEAMRRNLVDSITGQRLLEAQACTGGIIDPTTGDKFPVAEATEKGLIDKIMVDRLNLAQKAFLGFEDPRTKVKMSAAQALKKGWLYYEAGQRFLEVQYLTGGLIEPEAEARISLEEAIRKGSIDGRTAQKLRDVSAYTKYLTCPKTKLKISYKDAMDRSMVEEGSGLRLLEASSTSSKGLYSPYNVSGAASASGSRSGSRTGSRSGSRRGSIDATGSGFSLNFSSSSYTSSSYNRRF</sequence>
<evidence type="ECO:0000256" key="7">
    <source>
        <dbReference type="ARBA" id="ARBA00022553"/>
    </source>
</evidence>
<feature type="region of interest" description="Disordered" evidence="17">
    <location>
        <begin position="2717"/>
        <end position="2751"/>
    </location>
</feature>
<organism evidence="20 21">
    <name type="scientific">Culter alburnus</name>
    <name type="common">Topmouth culter</name>
    <dbReference type="NCBI Taxonomy" id="194366"/>
    <lineage>
        <taxon>Eukaryota</taxon>
        <taxon>Metazoa</taxon>
        <taxon>Chordata</taxon>
        <taxon>Craniata</taxon>
        <taxon>Vertebrata</taxon>
        <taxon>Euteleostomi</taxon>
        <taxon>Actinopterygii</taxon>
        <taxon>Neopterygii</taxon>
        <taxon>Teleostei</taxon>
        <taxon>Ostariophysi</taxon>
        <taxon>Cypriniformes</taxon>
        <taxon>Xenocyprididae</taxon>
        <taxon>Xenocypridinae</taxon>
        <taxon>Culter</taxon>
    </lineage>
</organism>
<comment type="subcellular location">
    <subcellularLocation>
        <location evidence="3">Cell junction</location>
        <location evidence="3">Desmosome</location>
    </subcellularLocation>
    <subcellularLocation>
        <location evidence="2">Cell projection</location>
    </subcellularLocation>
    <subcellularLocation>
        <location evidence="1">Cytoplasm</location>
        <location evidence="1">Cytoskeleton</location>
    </subcellularLocation>
</comment>
<feature type="coiled-coil region" evidence="16">
    <location>
        <begin position="1976"/>
        <end position="2006"/>
    </location>
</feature>
<dbReference type="GO" id="GO:0042995">
    <property type="term" value="C:cell projection"/>
    <property type="evidence" value="ECO:0007669"/>
    <property type="project" value="UniProtKB-SubCell"/>
</dbReference>
<dbReference type="Pfam" id="PF21020">
    <property type="entry name" value="Spectrin_4"/>
    <property type="match status" value="1"/>
</dbReference>
<keyword evidence="6" id="KW-0963">Cytoplasm</keyword>
<dbReference type="InterPro" id="IPR049538">
    <property type="entry name" value="PCN-like_spectrin-like_rpt"/>
</dbReference>
<dbReference type="Gene3D" id="1.20.58.1060">
    <property type="match status" value="1"/>
</dbReference>
<accession>A0AAW1ZHP6</accession>
<feature type="region of interest" description="Disordered" evidence="17">
    <location>
        <begin position="2863"/>
        <end position="2927"/>
    </location>
</feature>
<dbReference type="InterPro" id="IPR035915">
    <property type="entry name" value="Plakin_repeat_sf"/>
</dbReference>